<evidence type="ECO:0000313" key="3">
    <source>
        <dbReference type="Proteomes" id="UP000093343"/>
    </source>
</evidence>
<comment type="caution">
    <text evidence="2">The sequence shown here is derived from an EMBL/GenBank/DDBJ whole genome shotgun (WGS) entry which is preliminary data.</text>
</comment>
<dbReference type="Proteomes" id="UP000093343">
    <property type="component" value="Unassembled WGS sequence"/>
</dbReference>
<name>A0ABX2XEH0_9FLAO</name>
<feature type="domain" description="Glycosyl transferase family 1" evidence="1">
    <location>
        <begin position="219"/>
        <end position="375"/>
    </location>
</feature>
<dbReference type="Pfam" id="PF00534">
    <property type="entry name" value="Glycos_transf_1"/>
    <property type="match status" value="1"/>
</dbReference>
<dbReference type="RefSeq" id="WP_065450880.1">
    <property type="nucleotide sequence ID" value="NZ_LVEN01000042.1"/>
</dbReference>
<proteinExistence type="predicted"/>
<accession>A0ABX2XEH0</accession>
<keyword evidence="3" id="KW-1185">Reference proteome</keyword>
<organism evidence="2 3">
    <name type="scientific">Flavobacterium piscis</name>
    <dbReference type="NCBI Taxonomy" id="1114874"/>
    <lineage>
        <taxon>Bacteria</taxon>
        <taxon>Pseudomonadati</taxon>
        <taxon>Bacteroidota</taxon>
        <taxon>Flavobacteriia</taxon>
        <taxon>Flavobacteriales</taxon>
        <taxon>Flavobacteriaceae</taxon>
        <taxon>Flavobacterium</taxon>
    </lineage>
</organism>
<dbReference type="PANTHER" id="PTHR46401:SF8">
    <property type="entry name" value="BLL6006 PROTEIN"/>
    <property type="match status" value="1"/>
</dbReference>
<dbReference type="PANTHER" id="PTHR46401">
    <property type="entry name" value="GLYCOSYLTRANSFERASE WBBK-RELATED"/>
    <property type="match status" value="1"/>
</dbReference>
<dbReference type="InterPro" id="IPR001296">
    <property type="entry name" value="Glyco_trans_1"/>
</dbReference>
<gene>
    <name evidence="2" type="ORF">FLP_17960</name>
</gene>
<dbReference type="SUPFAM" id="SSF53756">
    <property type="entry name" value="UDP-Glycosyltransferase/glycogen phosphorylase"/>
    <property type="match status" value="1"/>
</dbReference>
<evidence type="ECO:0000313" key="2">
    <source>
        <dbReference type="EMBL" id="OCB70562.1"/>
    </source>
</evidence>
<evidence type="ECO:0000259" key="1">
    <source>
        <dbReference type="Pfam" id="PF00534"/>
    </source>
</evidence>
<dbReference type="Gene3D" id="3.40.50.2000">
    <property type="entry name" value="Glycogen Phosphorylase B"/>
    <property type="match status" value="1"/>
</dbReference>
<protein>
    <recommendedName>
        <fullName evidence="1">Glycosyl transferase family 1 domain-containing protein</fullName>
    </recommendedName>
</protein>
<sequence length="402" mass="46411">MNKLNLGILADQFINWGGGVDFIRLILNGLNSINETENNINIYVFIPYHSDYKIKIKNKIKSVLNKLFGKKYLLQRVISQKSFVATFKSVNNNIKVYYYNGTEADLTEKAIKYNIDFMLPCFNSLSSDFPIEWAGYIYDFQHRYHPDFFSTEEINSRNDKFSTMLNQAKTIIVNAKSVENDIDKFFGKRKAKIIALPFCPVLNFDFFKTELSLTKYNLPDKYFMISNQFWRHKDHVTAFKSFRLFLDKIDDKKVCLICTGQTHDDRFPDYFESLQNLIIDLDLKSNILILGYIPKLDQLQVLKNCIGVIQPTLFEGGPGGGAVYESVAYGIPSIVSDIPVNTELDDETVLFFKTGSKEDLAEKMLTLFYKERVVYTKNDLVKKNKKALLKMGEDILKAIQVN</sequence>
<dbReference type="EMBL" id="LVEN01000042">
    <property type="protein sequence ID" value="OCB70562.1"/>
    <property type="molecule type" value="Genomic_DNA"/>
</dbReference>
<reference evidence="3" key="1">
    <citation type="submission" date="2016-03" db="EMBL/GenBank/DDBJ databases">
        <title>Draft genome sequence of Paenibacillus glacialis DSM 22343.</title>
        <authorList>
            <person name="Shin S.-K."/>
            <person name="Yi H."/>
        </authorList>
    </citation>
    <scope>NUCLEOTIDE SEQUENCE [LARGE SCALE GENOMIC DNA]</scope>
    <source>
        <strain evidence="3">CCUG 60099</strain>
    </source>
</reference>